<sequence length="633" mass="72433">MSKNKPEENAGIAKFNKFECLWNPKGASDPKLYDSYAYLDLRLDQFLSSIAQDLTFLPNAIYRPAVYVYINGKMVYRSKILDHANDIFGESIRLKIYSPNTVVTLKLFECEEFDINSSKNPRVRQVLYYESTNRVLVSWVDLHIGLLIPEREYDVICTFRSNPAFYAYNPGGLLYYPSESGIPVIHTQKVCCSCKVCSLLSNRSVGGSIESLNKYFDSTYVNGKVKTEKDANIKFPSKANLQKFNIEGEEPPKDEKVTDKKKKGDLDILEVIDMSENPSGNASSSCTCTELEKVPSAIKSSKYDLCLKCHDYEHCCEHSLENYYVSVNFKLTSSSEPIDAFTEIFSSILTPYLKVEDENEEKVSVVSIFEHFYQHYRSLQTIYKHVCYNPRVRYFELVKFAALLLLISLVVNRLFFPIAFLLVSSVAFSVKTTSSKQFEKDRGDALYLSRGLTLLDDGLERAMRTIMDEEIAKTRENSLSKEQVERNNLNIVNHDLVDKTPIYTKMYKSYQRCENIALKTVAFLFSRSIPSGVRGFLLSTLGILDVVVVAINDFLAICRRFGIHIGVICIFLGLASVRFYRMYIYFSKLFVLATLLCLVGDSLAFISQFKRVAKCSLSYLVLTTYRKEWFLNR</sequence>
<keyword evidence="1" id="KW-0472">Membrane</keyword>
<accession>L1LEL2</accession>
<feature type="transmembrane region" description="Helical" evidence="1">
    <location>
        <begin position="535"/>
        <end position="555"/>
    </location>
</feature>
<dbReference type="AlphaFoldDB" id="L1LEL2"/>
<reference evidence="2 3" key="1">
    <citation type="journal article" date="2012" name="BMC Genomics">
        <title>Comparative genomic analysis and phylogenetic position of Theileria equi.</title>
        <authorList>
            <person name="Kappmeyer L.S."/>
            <person name="Thiagarajan M."/>
            <person name="Herndon D.R."/>
            <person name="Ramsay J.D."/>
            <person name="Caler E."/>
            <person name="Djikeng A."/>
            <person name="Gillespie J.J."/>
            <person name="Lau A.O."/>
            <person name="Roalson E.H."/>
            <person name="Silva J.C."/>
            <person name="Silva M.G."/>
            <person name="Suarez C.E."/>
            <person name="Ueti M.W."/>
            <person name="Nene V.M."/>
            <person name="Mealey R.H."/>
            <person name="Knowles D.P."/>
            <person name="Brayton K.A."/>
        </authorList>
    </citation>
    <scope>NUCLEOTIDE SEQUENCE [LARGE SCALE GENOMIC DNA]</scope>
    <source>
        <strain evidence="2 3">WA</strain>
    </source>
</reference>
<dbReference type="eggNOG" id="ENOG502QX3U">
    <property type="taxonomic scope" value="Eukaryota"/>
</dbReference>
<dbReference type="RefSeq" id="XP_004833319.1">
    <property type="nucleotide sequence ID" value="XM_004833262.1"/>
</dbReference>
<evidence type="ECO:0000313" key="2">
    <source>
        <dbReference type="EMBL" id="EKX73867.1"/>
    </source>
</evidence>
<dbReference type="GeneID" id="15803231"/>
<dbReference type="VEuPathDB" id="PiroplasmaDB:BEWA_039050"/>
<keyword evidence="1" id="KW-0812">Transmembrane</keyword>
<dbReference type="OrthoDB" id="360994at2759"/>
<feature type="transmembrane region" description="Helical" evidence="1">
    <location>
        <begin position="561"/>
        <end position="580"/>
    </location>
</feature>
<dbReference type="EMBL" id="ACOU01000002">
    <property type="protein sequence ID" value="EKX73867.1"/>
    <property type="molecule type" value="Genomic_DNA"/>
</dbReference>
<evidence type="ECO:0000313" key="3">
    <source>
        <dbReference type="Proteomes" id="UP000031512"/>
    </source>
</evidence>
<protein>
    <submittedName>
        <fullName evidence="2">Uncharacterized protein</fullName>
    </submittedName>
</protein>
<evidence type="ECO:0000256" key="1">
    <source>
        <dbReference type="SAM" id="Phobius"/>
    </source>
</evidence>
<dbReference type="Proteomes" id="UP000031512">
    <property type="component" value="Unassembled WGS sequence"/>
</dbReference>
<dbReference type="KEGG" id="beq:BEWA_039050"/>
<name>L1LEL2_THEEQ</name>
<keyword evidence="1" id="KW-1133">Transmembrane helix</keyword>
<proteinExistence type="predicted"/>
<comment type="caution">
    <text evidence="2">The sequence shown here is derived from an EMBL/GenBank/DDBJ whole genome shotgun (WGS) entry which is preliminary data.</text>
</comment>
<gene>
    <name evidence="2" type="ORF">BEWA_039050</name>
</gene>
<keyword evidence="3" id="KW-1185">Reference proteome</keyword>
<feature type="transmembrane region" description="Helical" evidence="1">
    <location>
        <begin position="589"/>
        <end position="609"/>
    </location>
</feature>
<feature type="transmembrane region" description="Helical" evidence="1">
    <location>
        <begin position="400"/>
        <end position="430"/>
    </location>
</feature>
<organism evidence="2 3">
    <name type="scientific">Theileria equi strain WA</name>
    <dbReference type="NCBI Taxonomy" id="1537102"/>
    <lineage>
        <taxon>Eukaryota</taxon>
        <taxon>Sar</taxon>
        <taxon>Alveolata</taxon>
        <taxon>Apicomplexa</taxon>
        <taxon>Aconoidasida</taxon>
        <taxon>Piroplasmida</taxon>
        <taxon>Theileriidae</taxon>
        <taxon>Theileria</taxon>
    </lineage>
</organism>